<dbReference type="Proteomes" id="UP000256869">
    <property type="component" value="Unassembled WGS sequence"/>
</dbReference>
<dbReference type="InterPro" id="IPR004360">
    <property type="entry name" value="Glyas_Fos-R_dOase_dom"/>
</dbReference>
<protein>
    <submittedName>
        <fullName evidence="2">PhnB protein</fullName>
    </submittedName>
</protein>
<comment type="caution">
    <text evidence="2">The sequence shown here is derived from an EMBL/GenBank/DDBJ whole genome shotgun (WGS) entry which is preliminary data.</text>
</comment>
<gene>
    <name evidence="2" type="ORF">DFP95_10734</name>
</gene>
<dbReference type="EMBL" id="QRDY01000007">
    <property type="protein sequence ID" value="RED59196.1"/>
    <property type="molecule type" value="Genomic_DNA"/>
</dbReference>
<dbReference type="SUPFAM" id="SSF54593">
    <property type="entry name" value="Glyoxalase/Bleomycin resistance protein/Dihydroxybiphenyl dioxygenase"/>
    <property type="match status" value="1"/>
</dbReference>
<dbReference type="Gene3D" id="3.10.180.10">
    <property type="entry name" value="2,3-Dihydroxybiphenyl 1,2-Dioxygenase, domain 1"/>
    <property type="match status" value="1"/>
</dbReference>
<dbReference type="InterPro" id="IPR029068">
    <property type="entry name" value="Glyas_Bleomycin-R_OHBP_Dase"/>
</dbReference>
<name>A0A3D9IDA3_9BACL</name>
<proteinExistence type="predicted"/>
<dbReference type="CDD" id="cd06588">
    <property type="entry name" value="PhnB_like"/>
    <property type="match status" value="1"/>
</dbReference>
<dbReference type="PANTHER" id="PTHR33990">
    <property type="entry name" value="PROTEIN YJDN-RELATED"/>
    <property type="match status" value="1"/>
</dbReference>
<evidence type="ECO:0000313" key="2">
    <source>
        <dbReference type="EMBL" id="RED59196.1"/>
    </source>
</evidence>
<dbReference type="Pfam" id="PF00903">
    <property type="entry name" value="Glyoxalase"/>
    <property type="match status" value="1"/>
</dbReference>
<evidence type="ECO:0000259" key="1">
    <source>
        <dbReference type="Pfam" id="PF00903"/>
    </source>
</evidence>
<dbReference type="InterPro" id="IPR028973">
    <property type="entry name" value="PhnB-like"/>
</dbReference>
<dbReference type="PANTHER" id="PTHR33990:SF1">
    <property type="entry name" value="PROTEIN YJDN"/>
    <property type="match status" value="1"/>
</dbReference>
<keyword evidence="3" id="KW-1185">Reference proteome</keyword>
<evidence type="ECO:0000313" key="3">
    <source>
        <dbReference type="Proteomes" id="UP000256869"/>
    </source>
</evidence>
<organism evidence="2 3">
    <name type="scientific">Cohnella lupini</name>
    <dbReference type="NCBI Taxonomy" id="1294267"/>
    <lineage>
        <taxon>Bacteria</taxon>
        <taxon>Bacillati</taxon>
        <taxon>Bacillota</taxon>
        <taxon>Bacilli</taxon>
        <taxon>Bacillales</taxon>
        <taxon>Paenibacillaceae</taxon>
        <taxon>Cohnella</taxon>
    </lineage>
</organism>
<sequence>MMARLVPYIFSEDAKSQAEFYVKALGGEIRSVQTFGDLPGSAEELKNKVIHLDMEAAGVPLFLSDSPSGPIHRGNGTDLSLIFGTEDEAREAFAKLSEGGVVKDPLQVQFWGALFGRLEDKFGVSWQVSNEFAPIQS</sequence>
<reference evidence="2 3" key="1">
    <citation type="submission" date="2018-07" db="EMBL/GenBank/DDBJ databases">
        <title>Genomic Encyclopedia of Type Strains, Phase III (KMG-III): the genomes of soil and plant-associated and newly described type strains.</title>
        <authorList>
            <person name="Whitman W."/>
        </authorList>
    </citation>
    <scope>NUCLEOTIDE SEQUENCE [LARGE SCALE GENOMIC DNA]</scope>
    <source>
        <strain evidence="2 3">CECT 8236</strain>
    </source>
</reference>
<feature type="domain" description="Glyoxalase/fosfomycin resistance/dioxygenase" evidence="1">
    <location>
        <begin position="9"/>
        <end position="128"/>
    </location>
</feature>
<accession>A0A3D9IDA3</accession>
<dbReference type="AlphaFoldDB" id="A0A3D9IDA3"/>